<reference evidence="3 4" key="1">
    <citation type="journal article" date="2006" name="Science">
        <title>Phytophthora genome sequences uncover evolutionary origins and mechanisms of pathogenesis.</title>
        <authorList>
            <person name="Tyler B.M."/>
            <person name="Tripathy S."/>
            <person name="Zhang X."/>
            <person name="Dehal P."/>
            <person name="Jiang R.H."/>
            <person name="Aerts A."/>
            <person name="Arredondo F.D."/>
            <person name="Baxter L."/>
            <person name="Bensasson D."/>
            <person name="Beynon J.L."/>
            <person name="Chapman J."/>
            <person name="Damasceno C.M."/>
            <person name="Dorrance A.E."/>
            <person name="Dou D."/>
            <person name="Dickerman A.W."/>
            <person name="Dubchak I.L."/>
            <person name="Garbelotto M."/>
            <person name="Gijzen M."/>
            <person name="Gordon S.G."/>
            <person name="Govers F."/>
            <person name="Grunwald N.J."/>
            <person name="Huang W."/>
            <person name="Ivors K.L."/>
            <person name="Jones R.W."/>
            <person name="Kamoun S."/>
            <person name="Krampis K."/>
            <person name="Lamour K.H."/>
            <person name="Lee M.K."/>
            <person name="McDonald W.H."/>
            <person name="Medina M."/>
            <person name="Meijer H.J."/>
            <person name="Nordberg E.K."/>
            <person name="Maclean D.J."/>
            <person name="Ospina-Giraldo M.D."/>
            <person name="Morris P.F."/>
            <person name="Phuntumart V."/>
            <person name="Putnam N.H."/>
            <person name="Rash S."/>
            <person name="Rose J.K."/>
            <person name="Sakihama Y."/>
            <person name="Salamov A.A."/>
            <person name="Savidor A."/>
            <person name="Scheuring C.F."/>
            <person name="Smith B.M."/>
            <person name="Sobral B.W."/>
            <person name="Terry A."/>
            <person name="Torto-Alalibo T.A."/>
            <person name="Win J."/>
            <person name="Xu Z."/>
            <person name="Zhang H."/>
            <person name="Grigoriev I.V."/>
            <person name="Rokhsar D.S."/>
            <person name="Boore J.L."/>
        </authorList>
    </citation>
    <scope>NUCLEOTIDE SEQUENCE [LARGE SCALE GENOMIC DNA]</scope>
    <source>
        <strain evidence="3 4">P6497</strain>
    </source>
</reference>
<dbReference type="GeneID" id="20658590"/>
<feature type="non-terminal residue" evidence="3">
    <location>
        <position position="192"/>
    </location>
</feature>
<proteinExistence type="predicted"/>
<organism evidence="4">
    <name type="scientific">Phytophthora sojae (strain P6497)</name>
    <name type="common">Soybean stem and root rot agent</name>
    <name type="synonym">Phytophthora megasperma f. sp. glycines</name>
    <dbReference type="NCBI Taxonomy" id="1094619"/>
    <lineage>
        <taxon>Eukaryota</taxon>
        <taxon>Sar</taxon>
        <taxon>Stramenopiles</taxon>
        <taxon>Oomycota</taxon>
        <taxon>Peronosporomycetes</taxon>
        <taxon>Peronosporales</taxon>
        <taxon>Peronosporaceae</taxon>
        <taxon>Phytophthora</taxon>
    </lineage>
</organism>
<gene>
    <name evidence="3" type="ORF">PHYSODRAFT_506263</name>
    <name evidence="2" type="ORF">PHYSODRAFT_506630</name>
</gene>
<dbReference type="RefSeq" id="XP_009528465.1">
    <property type="nucleotide sequence ID" value="XM_009530170.1"/>
</dbReference>
<feature type="region of interest" description="Disordered" evidence="1">
    <location>
        <begin position="136"/>
        <end position="170"/>
    </location>
</feature>
<dbReference type="KEGG" id="psoj:PHYSODRAFT_506630"/>
<sequence length="192" mass="21796">MDDELTSFLAPTPTKRKGSSDFLRKGQWTNTEERLARLLIEAFEDGYLPIYTGIRLRGYLAVQLQCDPMRVSKKLCAGTIDGKPVPKNYGQKKFKLRKKPLWDCEEAESRIAELERLTKALWNEARMKKPSFLTLSTTRNVSKRGDDESASSPSSPADGRVPSSTPKSKKQKVFPIIYLNLSKKLKHYSVRG</sequence>
<dbReference type="EMBL" id="JH159155">
    <property type="protein sequence ID" value="EGZ14716.1"/>
    <property type="molecule type" value="Genomic_DNA"/>
</dbReference>
<feature type="region of interest" description="Disordered" evidence="1">
    <location>
        <begin position="1"/>
        <end position="21"/>
    </location>
</feature>
<protein>
    <submittedName>
        <fullName evidence="3">Uncharacterized protein</fullName>
    </submittedName>
</protein>
<dbReference type="Proteomes" id="UP000002640">
    <property type="component" value="Unassembled WGS sequence"/>
</dbReference>
<keyword evidence="4" id="KW-1185">Reference proteome</keyword>
<dbReference type="PANTHER" id="PTHR35213">
    <property type="entry name" value="RING-TYPE DOMAIN-CONTAINING PROTEIN-RELATED"/>
    <property type="match status" value="1"/>
</dbReference>
<dbReference type="RefSeq" id="XP_009528513.1">
    <property type="nucleotide sequence ID" value="XM_009530218.1"/>
</dbReference>
<dbReference type="GeneID" id="20658643"/>
<name>G4ZNN5_PHYSP</name>
<accession>G4ZNN5</accession>
<dbReference type="AlphaFoldDB" id="G4ZNN5"/>
<evidence type="ECO:0000313" key="3">
    <source>
        <dbReference type="EMBL" id="EGZ14764.1"/>
    </source>
</evidence>
<dbReference type="InParanoid" id="G4ZNN5"/>
<dbReference type="KEGG" id="psoj:PHYSODRAFT_506263"/>
<evidence type="ECO:0000256" key="1">
    <source>
        <dbReference type="SAM" id="MobiDB-lite"/>
    </source>
</evidence>
<evidence type="ECO:0000313" key="4">
    <source>
        <dbReference type="Proteomes" id="UP000002640"/>
    </source>
</evidence>
<evidence type="ECO:0000313" key="2">
    <source>
        <dbReference type="EMBL" id="EGZ14716.1"/>
    </source>
</evidence>
<reference evidence="3" key="2">
    <citation type="submission" date="2011-09" db="EMBL/GenBank/DDBJ databases">
        <authorList>
            <consortium name="US DOE Joint Genome Institute (JGI-PGF)"/>
            <person name="Aerts A."/>
            <person name="Grimwood J."/>
            <person name="Schmutz J."/>
            <person name="Lucas S."/>
            <person name="Hammon N."/>
            <person name="Glavina del Rio T."/>
            <person name="Dalin E."/>
            <person name="Tice H."/>
            <person name="Pitluck S."/>
            <person name="Dehal P."/>
            <person name="Chapman J."/>
            <person name="Putman N.H."/>
            <person name="Salamov A.A."/>
            <person name="Terry A."/>
            <person name="Rokhsar D.S."/>
            <person name="Boore J.L."/>
            <person name="Tripathy S."/>
            <person name="Tyler B.M."/>
            <person name="Grigoriev I.V."/>
        </authorList>
    </citation>
    <scope>NUCLEOTIDE SEQUENCE</scope>
    <source>
        <strain evidence="3">P6497</strain>
    </source>
</reference>
<dbReference type="OMA" id="WTESPCK"/>
<dbReference type="PANTHER" id="PTHR35213:SF3">
    <property type="entry name" value="MYB-LIKE DOMAIN-CONTAINING PROTEIN"/>
    <property type="match status" value="1"/>
</dbReference>
<dbReference type="EMBL" id="JH159155">
    <property type="protein sequence ID" value="EGZ14764.1"/>
    <property type="molecule type" value="Genomic_DNA"/>
</dbReference>